<gene>
    <name evidence="1" type="ORF">B0T19DRAFT_214441</name>
</gene>
<evidence type="ECO:0000313" key="2">
    <source>
        <dbReference type="Proteomes" id="UP001286456"/>
    </source>
</evidence>
<organism evidence="1 2">
    <name type="scientific">Cercophora scortea</name>
    <dbReference type="NCBI Taxonomy" id="314031"/>
    <lineage>
        <taxon>Eukaryota</taxon>
        <taxon>Fungi</taxon>
        <taxon>Dikarya</taxon>
        <taxon>Ascomycota</taxon>
        <taxon>Pezizomycotina</taxon>
        <taxon>Sordariomycetes</taxon>
        <taxon>Sordariomycetidae</taxon>
        <taxon>Sordariales</taxon>
        <taxon>Lasiosphaeriaceae</taxon>
        <taxon>Cercophora</taxon>
    </lineage>
</organism>
<comment type="caution">
    <text evidence="1">The sequence shown here is derived from an EMBL/GenBank/DDBJ whole genome shotgun (WGS) entry which is preliminary data.</text>
</comment>
<reference evidence="1" key="2">
    <citation type="submission" date="2023-06" db="EMBL/GenBank/DDBJ databases">
        <authorList>
            <consortium name="Lawrence Berkeley National Laboratory"/>
            <person name="Haridas S."/>
            <person name="Hensen N."/>
            <person name="Bonometti L."/>
            <person name="Westerberg I."/>
            <person name="Brannstrom I.O."/>
            <person name="Guillou S."/>
            <person name="Cros-Aarteil S."/>
            <person name="Calhoun S."/>
            <person name="Kuo A."/>
            <person name="Mondo S."/>
            <person name="Pangilinan J."/>
            <person name="Riley R."/>
            <person name="Labutti K."/>
            <person name="Andreopoulos B."/>
            <person name="Lipzen A."/>
            <person name="Chen C."/>
            <person name="Yanf M."/>
            <person name="Daum C."/>
            <person name="Ng V."/>
            <person name="Clum A."/>
            <person name="Steindorff A."/>
            <person name="Ohm R."/>
            <person name="Martin F."/>
            <person name="Silar P."/>
            <person name="Natvig D."/>
            <person name="Lalanne C."/>
            <person name="Gautier V."/>
            <person name="Ament-Velasquez S.L."/>
            <person name="Kruys A."/>
            <person name="Hutchinson M.I."/>
            <person name="Powell A.J."/>
            <person name="Barry K."/>
            <person name="Miller A.N."/>
            <person name="Grigoriev I.V."/>
            <person name="Debuchy R."/>
            <person name="Gladieux P."/>
            <person name="Thoren M.H."/>
            <person name="Johannesson H."/>
        </authorList>
    </citation>
    <scope>NUCLEOTIDE SEQUENCE</scope>
    <source>
        <strain evidence="1">SMH4131-1</strain>
    </source>
</reference>
<accession>A0AAE0MAE4</accession>
<evidence type="ECO:0000313" key="1">
    <source>
        <dbReference type="EMBL" id="KAK3323839.1"/>
    </source>
</evidence>
<protein>
    <submittedName>
        <fullName evidence="1">Uncharacterized protein</fullName>
    </submittedName>
</protein>
<dbReference type="EMBL" id="JAUEPO010000004">
    <property type="protein sequence ID" value="KAK3323839.1"/>
    <property type="molecule type" value="Genomic_DNA"/>
</dbReference>
<dbReference type="AlphaFoldDB" id="A0AAE0MAE4"/>
<sequence>MESHILTPTSPLPETFLHQLAHSGAFDEICNAPGSVRHHIYWHGKRDRETNKLFHAMLFFIYQTGRHGPQNGYRLCLVHEGFHIPSPTKEEGEPEDEIDRLEKEIPQDHREVVILGEVVYYTDDWTVGED</sequence>
<reference evidence="1" key="1">
    <citation type="journal article" date="2023" name="Mol. Phylogenet. Evol.">
        <title>Genome-scale phylogeny and comparative genomics of the fungal order Sordariales.</title>
        <authorList>
            <person name="Hensen N."/>
            <person name="Bonometti L."/>
            <person name="Westerberg I."/>
            <person name="Brannstrom I.O."/>
            <person name="Guillou S."/>
            <person name="Cros-Aarteil S."/>
            <person name="Calhoun S."/>
            <person name="Haridas S."/>
            <person name="Kuo A."/>
            <person name="Mondo S."/>
            <person name="Pangilinan J."/>
            <person name="Riley R."/>
            <person name="LaButti K."/>
            <person name="Andreopoulos B."/>
            <person name="Lipzen A."/>
            <person name="Chen C."/>
            <person name="Yan M."/>
            <person name="Daum C."/>
            <person name="Ng V."/>
            <person name="Clum A."/>
            <person name="Steindorff A."/>
            <person name="Ohm R.A."/>
            <person name="Martin F."/>
            <person name="Silar P."/>
            <person name="Natvig D.O."/>
            <person name="Lalanne C."/>
            <person name="Gautier V."/>
            <person name="Ament-Velasquez S.L."/>
            <person name="Kruys A."/>
            <person name="Hutchinson M.I."/>
            <person name="Powell A.J."/>
            <person name="Barry K."/>
            <person name="Miller A.N."/>
            <person name="Grigoriev I.V."/>
            <person name="Debuchy R."/>
            <person name="Gladieux P."/>
            <person name="Hiltunen Thoren M."/>
            <person name="Johannesson H."/>
        </authorList>
    </citation>
    <scope>NUCLEOTIDE SEQUENCE</scope>
    <source>
        <strain evidence="1">SMH4131-1</strain>
    </source>
</reference>
<keyword evidence="2" id="KW-1185">Reference proteome</keyword>
<dbReference type="Proteomes" id="UP001286456">
    <property type="component" value="Unassembled WGS sequence"/>
</dbReference>
<name>A0AAE0MAE4_9PEZI</name>
<proteinExistence type="predicted"/>